<evidence type="ECO:0000256" key="4">
    <source>
        <dbReference type="ARBA" id="ARBA00022989"/>
    </source>
</evidence>
<organism evidence="8 9">
    <name type="scientific">Melittangium boletus DSM 14713</name>
    <dbReference type="NCBI Taxonomy" id="1294270"/>
    <lineage>
        <taxon>Bacteria</taxon>
        <taxon>Pseudomonadati</taxon>
        <taxon>Myxococcota</taxon>
        <taxon>Myxococcia</taxon>
        <taxon>Myxococcales</taxon>
        <taxon>Cystobacterineae</taxon>
        <taxon>Archangiaceae</taxon>
        <taxon>Melittangium</taxon>
    </lineage>
</organism>
<keyword evidence="3 6" id="KW-0812">Transmembrane</keyword>
<keyword evidence="5 6" id="KW-0472">Membrane</keyword>
<comment type="subcellular location">
    <subcellularLocation>
        <location evidence="1">Cell membrane</location>
        <topology evidence="1">Multi-pass membrane protein</topology>
    </subcellularLocation>
</comment>
<protein>
    <submittedName>
        <fullName evidence="8">Secretion system protein F</fullName>
    </submittedName>
</protein>
<evidence type="ECO:0000256" key="1">
    <source>
        <dbReference type="ARBA" id="ARBA00004651"/>
    </source>
</evidence>
<evidence type="ECO:0000256" key="3">
    <source>
        <dbReference type="ARBA" id="ARBA00022692"/>
    </source>
</evidence>
<evidence type="ECO:0000256" key="5">
    <source>
        <dbReference type="ARBA" id="ARBA00023136"/>
    </source>
</evidence>
<dbReference type="EMBL" id="CP022163">
    <property type="protein sequence ID" value="ATB34511.1"/>
    <property type="molecule type" value="Genomic_DNA"/>
</dbReference>
<feature type="domain" description="Type II secretion system protein GspF" evidence="7">
    <location>
        <begin position="156"/>
        <end position="281"/>
    </location>
</feature>
<sequence>MSDILTETLVGGSALMFAAAVGFFGIGIYQNYFSQFVAEVQDESAGGMSGMGSVAIRKLGAMNRRLMWPGYESKMRRKLIKAGEPQAFKPEDIMALQEVSAVIGLLMGLILVNFVGENLAWSLLFALFGMYYPLIWVNDQVKKRHLLISRALPYSLDLLTLSVEAGLDFTGALAKVVEKGKSGPLREELQIVLKQLKMGKTREECLKSMIARVDLPALTTFVTALIQADKMGTSLGKVLRIQSTQLRIDRTQRAEKLAGEAPVKMLFPLIACIFPTVFMVLFGPIVFQFMFGDISASA</sequence>
<evidence type="ECO:0000256" key="6">
    <source>
        <dbReference type="SAM" id="Phobius"/>
    </source>
</evidence>
<evidence type="ECO:0000256" key="2">
    <source>
        <dbReference type="ARBA" id="ARBA00022475"/>
    </source>
</evidence>
<gene>
    <name evidence="8" type="ORF">MEBOL_008016</name>
</gene>
<feature type="transmembrane region" description="Helical" evidence="6">
    <location>
        <begin position="95"/>
        <end position="114"/>
    </location>
</feature>
<dbReference type="PANTHER" id="PTHR35007">
    <property type="entry name" value="INTEGRAL MEMBRANE PROTEIN-RELATED"/>
    <property type="match status" value="1"/>
</dbReference>
<dbReference type="OrthoDB" id="9810662at2"/>
<evidence type="ECO:0000259" key="7">
    <source>
        <dbReference type="Pfam" id="PF00482"/>
    </source>
</evidence>
<dbReference type="GO" id="GO:0005886">
    <property type="term" value="C:plasma membrane"/>
    <property type="evidence" value="ECO:0007669"/>
    <property type="project" value="UniProtKB-SubCell"/>
</dbReference>
<dbReference type="RefSeq" id="WP_095982398.1">
    <property type="nucleotide sequence ID" value="NZ_CP022163.1"/>
</dbReference>
<dbReference type="AlphaFoldDB" id="A0A250ITN0"/>
<proteinExistence type="predicted"/>
<feature type="transmembrane region" description="Helical" evidence="6">
    <location>
        <begin position="12"/>
        <end position="29"/>
    </location>
</feature>
<dbReference type="PANTHER" id="PTHR35007:SF2">
    <property type="entry name" value="PILUS ASSEMBLE PROTEIN"/>
    <property type="match status" value="1"/>
</dbReference>
<dbReference type="KEGG" id="mbd:MEBOL_008016"/>
<keyword evidence="2" id="KW-1003">Cell membrane</keyword>
<dbReference type="Pfam" id="PF00482">
    <property type="entry name" value="T2SSF"/>
    <property type="match status" value="1"/>
</dbReference>
<evidence type="ECO:0000313" key="8">
    <source>
        <dbReference type="EMBL" id="ATB34511.1"/>
    </source>
</evidence>
<keyword evidence="9" id="KW-1185">Reference proteome</keyword>
<keyword evidence="4 6" id="KW-1133">Transmembrane helix</keyword>
<reference evidence="8 9" key="1">
    <citation type="submission" date="2017-06" db="EMBL/GenBank/DDBJ databases">
        <authorList>
            <person name="Kim H.J."/>
            <person name="Triplett B.A."/>
        </authorList>
    </citation>
    <scope>NUCLEOTIDE SEQUENCE [LARGE SCALE GENOMIC DNA]</scope>
    <source>
        <strain evidence="8 9">DSM 14713</strain>
    </source>
</reference>
<dbReference type="Proteomes" id="UP000217289">
    <property type="component" value="Chromosome"/>
</dbReference>
<name>A0A250ITN0_9BACT</name>
<feature type="transmembrane region" description="Helical" evidence="6">
    <location>
        <begin position="266"/>
        <end position="291"/>
    </location>
</feature>
<accession>A0A250ITN0</accession>
<dbReference type="InterPro" id="IPR018076">
    <property type="entry name" value="T2SS_GspF_dom"/>
</dbReference>
<evidence type="ECO:0000313" key="9">
    <source>
        <dbReference type="Proteomes" id="UP000217289"/>
    </source>
</evidence>
<feature type="transmembrane region" description="Helical" evidence="6">
    <location>
        <begin position="120"/>
        <end position="137"/>
    </location>
</feature>